<evidence type="ECO:0008006" key="4">
    <source>
        <dbReference type="Google" id="ProtNLM"/>
    </source>
</evidence>
<organism evidence="3">
    <name type="scientific">marine metagenome</name>
    <dbReference type="NCBI Taxonomy" id="408172"/>
    <lineage>
        <taxon>unclassified sequences</taxon>
        <taxon>metagenomes</taxon>
        <taxon>ecological metagenomes</taxon>
    </lineage>
</organism>
<protein>
    <recommendedName>
        <fullName evidence="4">DUF502 domain-containing protein</fullName>
    </recommendedName>
</protein>
<feature type="transmembrane region" description="Helical" evidence="2">
    <location>
        <begin position="36"/>
        <end position="57"/>
    </location>
</feature>
<dbReference type="EMBL" id="UINC01038125">
    <property type="protein sequence ID" value="SVB34661.1"/>
    <property type="molecule type" value="Genomic_DNA"/>
</dbReference>
<feature type="non-terminal residue" evidence="3">
    <location>
        <position position="1"/>
    </location>
</feature>
<reference evidence="3" key="1">
    <citation type="submission" date="2018-05" db="EMBL/GenBank/DDBJ databases">
        <authorList>
            <person name="Lanie J.A."/>
            <person name="Ng W.-L."/>
            <person name="Kazmierczak K.M."/>
            <person name="Andrzejewski T.M."/>
            <person name="Davidsen T.M."/>
            <person name="Wayne K.J."/>
            <person name="Tettelin H."/>
            <person name="Glass J.I."/>
            <person name="Rusch D."/>
            <person name="Podicherti R."/>
            <person name="Tsui H.-C.T."/>
            <person name="Winkler M.E."/>
        </authorList>
    </citation>
    <scope>NUCLEOTIDE SEQUENCE</scope>
</reference>
<keyword evidence="2" id="KW-1133">Transmembrane helix</keyword>
<accession>A0A382DAF5</accession>
<proteinExistence type="predicted"/>
<evidence type="ECO:0000256" key="1">
    <source>
        <dbReference type="SAM" id="MobiDB-lite"/>
    </source>
</evidence>
<feature type="region of interest" description="Disordered" evidence="1">
    <location>
        <begin position="1"/>
        <end position="26"/>
    </location>
</feature>
<gene>
    <name evidence="3" type="ORF">METZ01_LOCUS187515</name>
</gene>
<keyword evidence="2" id="KW-0812">Transmembrane</keyword>
<dbReference type="PANTHER" id="PTHR31876">
    <property type="entry name" value="COV-LIKE PROTEIN 1"/>
    <property type="match status" value="1"/>
</dbReference>
<dbReference type="PANTHER" id="PTHR31876:SF26">
    <property type="entry name" value="PROTEIN LIKE COV 2"/>
    <property type="match status" value="1"/>
</dbReference>
<dbReference type="Pfam" id="PF04367">
    <property type="entry name" value="DUF502"/>
    <property type="match status" value="1"/>
</dbReference>
<name>A0A382DAF5_9ZZZZ</name>
<feature type="compositionally biased region" description="Basic and acidic residues" evidence="1">
    <location>
        <begin position="1"/>
        <end position="11"/>
    </location>
</feature>
<dbReference type="InterPro" id="IPR007462">
    <property type="entry name" value="COV1-like"/>
</dbReference>
<dbReference type="AlphaFoldDB" id="A0A382DAF5"/>
<evidence type="ECO:0000256" key="2">
    <source>
        <dbReference type="SAM" id="Phobius"/>
    </source>
</evidence>
<feature type="transmembrane region" description="Helical" evidence="2">
    <location>
        <begin position="80"/>
        <end position="105"/>
    </location>
</feature>
<evidence type="ECO:0000313" key="3">
    <source>
        <dbReference type="EMBL" id="SVB34661.1"/>
    </source>
</evidence>
<keyword evidence="2" id="KW-0472">Membrane</keyword>
<sequence>VVGLVDDKNPKEPSQSDGQGPDPRRHGILHRVRTKLMAGITVIAPLWITGWVLWTMFELAEEFSRPLIKPFIPDPDDPQWYYRGVGFLLTVLILLVVGTITTNVLTRRVLHGGREALERLPIVRTIYSPVRKLMETMTSPDSAGFKQVVLFEYPRKGLWTVGFLAGDVPFEDGRTPAYSIFVPTAPNPTTGFMLIVPREEIRPTKLTVDAAFQMIVSAGVAVPLTLRLPAEVDASFDETEPTPT</sequence>